<dbReference type="Proteomes" id="UP001201812">
    <property type="component" value="Unassembled WGS sequence"/>
</dbReference>
<accession>A0AAD4R266</accession>
<keyword evidence="1" id="KW-0677">Repeat</keyword>
<gene>
    <name evidence="4" type="ORF">DdX_10546</name>
</gene>
<dbReference type="InterPro" id="IPR011990">
    <property type="entry name" value="TPR-like_helical_dom_sf"/>
</dbReference>
<feature type="chain" id="PRO_5042011889" evidence="3">
    <location>
        <begin position="21"/>
        <end position="579"/>
    </location>
</feature>
<reference evidence="4" key="1">
    <citation type="submission" date="2022-01" db="EMBL/GenBank/DDBJ databases">
        <title>Genome Sequence Resource for Two Populations of Ditylenchus destructor, the Migratory Endoparasitic Phytonematode.</title>
        <authorList>
            <person name="Zhang H."/>
            <person name="Lin R."/>
            <person name="Xie B."/>
        </authorList>
    </citation>
    <scope>NUCLEOTIDE SEQUENCE</scope>
    <source>
        <strain evidence="4">BazhouSP</strain>
    </source>
</reference>
<evidence type="ECO:0000256" key="1">
    <source>
        <dbReference type="ARBA" id="ARBA00022737"/>
    </source>
</evidence>
<sequence>MLPHHTVLLFCFAGFYLLSAEHEDHDNERPADKYLGTFNSETQEQVPEEDLEAIKDEAAIHFAEKFYAIGHDALSNQDYRRALWCFNISYAYLPVNSKNLASRAKCHLKMQSYGQAFVDANEALDIDPQNESAKKTKALAMIALGRHPDAISRAIKNVKDPNFISTYQDIMKQKGKSEQYLTDIAEAALLETKKIHAEGNFEKAVEMYNEIIPNLRYGTLFYGEALMNRTLSLLFLERSIESYVDIAEMITIYGGFLSTYPQLHSFLHLKGRALFQMGRYELSDLERVFEFEPDYADSIADIPISELISKTRKKMNAFRDVVLNVNSWDILALLARSNEIVELMIGHAANQPTKSFSVRTADGQYYETVAFDAIVTLFTTYHWKIPEVIFAGMAFNNDLITSLDTFAEKVLWTGAITIDGCTFKMMTDDDSIHLFENVIHPESLTLRNIRGLSSEVLNIAIEEHFFDSCTLAILGGEPTAFQLDSDVLVDYLHRPGNRHLTINHEFIEGGLRSFVMKIVKRFELDIDPAPFYLQLTTDIKLPILADLQLKNPTTQEILEQSILEEDSVKKTILRRYLMK</sequence>
<dbReference type="SUPFAM" id="SSF48452">
    <property type="entry name" value="TPR-like"/>
    <property type="match status" value="2"/>
</dbReference>
<feature type="signal peptide" evidence="3">
    <location>
        <begin position="1"/>
        <end position="20"/>
    </location>
</feature>
<keyword evidence="2" id="KW-0802">TPR repeat</keyword>
<comment type="caution">
    <text evidence="4">The sequence shown here is derived from an EMBL/GenBank/DDBJ whole genome shotgun (WGS) entry which is preliminary data.</text>
</comment>
<dbReference type="EMBL" id="JAKKPZ010000024">
    <property type="protein sequence ID" value="KAI1710844.1"/>
    <property type="molecule type" value="Genomic_DNA"/>
</dbReference>
<keyword evidence="5" id="KW-1185">Reference proteome</keyword>
<evidence type="ECO:0000313" key="5">
    <source>
        <dbReference type="Proteomes" id="UP001201812"/>
    </source>
</evidence>
<keyword evidence="3" id="KW-0732">Signal</keyword>
<dbReference type="InterPro" id="IPR051685">
    <property type="entry name" value="Ycf3/AcsC/BcsC/TPR_MFPF"/>
</dbReference>
<evidence type="ECO:0000256" key="3">
    <source>
        <dbReference type="SAM" id="SignalP"/>
    </source>
</evidence>
<dbReference type="PANTHER" id="PTHR44943:SF8">
    <property type="entry name" value="TPR REPEAT-CONTAINING PROTEIN MJ0263"/>
    <property type="match status" value="1"/>
</dbReference>
<evidence type="ECO:0000313" key="4">
    <source>
        <dbReference type="EMBL" id="KAI1710844.1"/>
    </source>
</evidence>
<proteinExistence type="predicted"/>
<dbReference type="AlphaFoldDB" id="A0AAD4R266"/>
<organism evidence="4 5">
    <name type="scientific">Ditylenchus destructor</name>
    <dbReference type="NCBI Taxonomy" id="166010"/>
    <lineage>
        <taxon>Eukaryota</taxon>
        <taxon>Metazoa</taxon>
        <taxon>Ecdysozoa</taxon>
        <taxon>Nematoda</taxon>
        <taxon>Chromadorea</taxon>
        <taxon>Rhabditida</taxon>
        <taxon>Tylenchina</taxon>
        <taxon>Tylenchomorpha</taxon>
        <taxon>Sphaerularioidea</taxon>
        <taxon>Anguinidae</taxon>
        <taxon>Anguininae</taxon>
        <taxon>Ditylenchus</taxon>
    </lineage>
</organism>
<dbReference type="Gene3D" id="1.25.40.10">
    <property type="entry name" value="Tetratricopeptide repeat domain"/>
    <property type="match status" value="2"/>
</dbReference>
<protein>
    <submittedName>
        <fullName evidence="4">Uncharacterized protein</fullName>
    </submittedName>
</protein>
<evidence type="ECO:0000256" key="2">
    <source>
        <dbReference type="ARBA" id="ARBA00022803"/>
    </source>
</evidence>
<name>A0AAD4R266_9BILA</name>
<dbReference type="PANTHER" id="PTHR44943">
    <property type="entry name" value="CELLULOSE SYNTHASE OPERON PROTEIN C"/>
    <property type="match status" value="1"/>
</dbReference>